<dbReference type="Pfam" id="PF03473">
    <property type="entry name" value="MOSC"/>
    <property type="match status" value="1"/>
</dbReference>
<dbReference type="PANTHER" id="PTHR30212">
    <property type="entry name" value="PROTEIN YIIM"/>
    <property type="match status" value="1"/>
</dbReference>
<dbReference type="RefSeq" id="WP_173081359.1">
    <property type="nucleotide sequence ID" value="NZ_BAABJB010000018.1"/>
</dbReference>
<accession>A0A6V8LHF7</accession>
<dbReference type="GO" id="GO:0003824">
    <property type="term" value="F:catalytic activity"/>
    <property type="evidence" value="ECO:0007669"/>
    <property type="project" value="InterPro"/>
</dbReference>
<dbReference type="PROSITE" id="PS51340">
    <property type="entry name" value="MOSC"/>
    <property type="match status" value="1"/>
</dbReference>
<dbReference type="InterPro" id="IPR005302">
    <property type="entry name" value="MoCF_Sase_C"/>
</dbReference>
<feature type="domain" description="MOSC" evidence="1">
    <location>
        <begin position="35"/>
        <end position="173"/>
    </location>
</feature>
<evidence type="ECO:0000313" key="3">
    <source>
        <dbReference type="Proteomes" id="UP000482960"/>
    </source>
</evidence>
<organism evidence="2 3">
    <name type="scientific">Phytohabitans rumicis</name>
    <dbReference type="NCBI Taxonomy" id="1076125"/>
    <lineage>
        <taxon>Bacteria</taxon>
        <taxon>Bacillati</taxon>
        <taxon>Actinomycetota</taxon>
        <taxon>Actinomycetes</taxon>
        <taxon>Micromonosporales</taxon>
        <taxon>Micromonosporaceae</taxon>
    </lineage>
</organism>
<dbReference type="EMBL" id="BLPG01000001">
    <property type="protein sequence ID" value="GFJ94311.1"/>
    <property type="molecule type" value="Genomic_DNA"/>
</dbReference>
<keyword evidence="3" id="KW-1185">Reference proteome</keyword>
<dbReference type="GO" id="GO:0030151">
    <property type="term" value="F:molybdenum ion binding"/>
    <property type="evidence" value="ECO:0007669"/>
    <property type="project" value="InterPro"/>
</dbReference>
<dbReference type="Gene3D" id="2.40.33.20">
    <property type="entry name" value="PK beta-barrel domain-like"/>
    <property type="match status" value="1"/>
</dbReference>
<dbReference type="InterPro" id="IPR052353">
    <property type="entry name" value="Benzoxazolinone_Detox_Enz"/>
</dbReference>
<dbReference type="AlphaFoldDB" id="A0A6V8LHF7"/>
<gene>
    <name evidence="2" type="ORF">Prum_079530</name>
</gene>
<name>A0A6V8LHF7_9ACTN</name>
<reference evidence="2 3" key="2">
    <citation type="submission" date="2020-03" db="EMBL/GenBank/DDBJ databases">
        <authorList>
            <person name="Ichikawa N."/>
            <person name="Kimura A."/>
            <person name="Kitahashi Y."/>
            <person name="Uohara A."/>
        </authorList>
    </citation>
    <scope>NUCLEOTIDE SEQUENCE [LARGE SCALE GENOMIC DNA]</scope>
    <source>
        <strain evidence="2 3">NBRC 108638</strain>
    </source>
</reference>
<proteinExistence type="predicted"/>
<sequence>MVSALVSVNLAVPRDNPAKDIGITGIDKRPADGPVQVRGPGPKGTGLGSGLVGDQIFDTAHHGGDDQALYAYAREDLDDWAAELGRSLPGGVFGENLTTVGVDVTGALIGERWRVGDEVVLQVVLPRIPCGTFANWMAEQQWVKRFTIRARPGAYLRVIEPGEIRAGDAVTVERRPDHDVTVGVTFRALTREPELLPRLLTADDLPESVRDLARRRIAAP</sequence>
<dbReference type="PANTHER" id="PTHR30212:SF2">
    <property type="entry name" value="PROTEIN YIIM"/>
    <property type="match status" value="1"/>
</dbReference>
<dbReference type="InterPro" id="IPR011037">
    <property type="entry name" value="Pyrv_Knase-like_insert_dom_sf"/>
</dbReference>
<dbReference type="Proteomes" id="UP000482960">
    <property type="component" value="Unassembled WGS sequence"/>
</dbReference>
<comment type="caution">
    <text evidence="2">The sequence shown here is derived from an EMBL/GenBank/DDBJ whole genome shotgun (WGS) entry which is preliminary data.</text>
</comment>
<dbReference type="GO" id="GO:0030170">
    <property type="term" value="F:pyridoxal phosphate binding"/>
    <property type="evidence" value="ECO:0007669"/>
    <property type="project" value="InterPro"/>
</dbReference>
<evidence type="ECO:0000259" key="1">
    <source>
        <dbReference type="PROSITE" id="PS51340"/>
    </source>
</evidence>
<evidence type="ECO:0000313" key="2">
    <source>
        <dbReference type="EMBL" id="GFJ94311.1"/>
    </source>
</evidence>
<reference evidence="2 3" key="1">
    <citation type="submission" date="2020-03" db="EMBL/GenBank/DDBJ databases">
        <title>Whole genome shotgun sequence of Phytohabitans rumicis NBRC 108638.</title>
        <authorList>
            <person name="Komaki H."/>
            <person name="Tamura T."/>
        </authorList>
    </citation>
    <scope>NUCLEOTIDE SEQUENCE [LARGE SCALE GENOMIC DNA]</scope>
    <source>
        <strain evidence="2 3">NBRC 108638</strain>
    </source>
</reference>
<dbReference type="SUPFAM" id="SSF50800">
    <property type="entry name" value="PK beta-barrel domain-like"/>
    <property type="match status" value="1"/>
</dbReference>
<protein>
    <submittedName>
        <fullName evidence="2">Sulfurase</fullName>
    </submittedName>
</protein>